<proteinExistence type="predicted"/>
<dbReference type="InterPro" id="IPR019557">
    <property type="entry name" value="AminoTfrase-like_pln_mobile"/>
</dbReference>
<reference evidence="3 6" key="3">
    <citation type="journal article" date="2022" name="G3 (Bethesda)">
        <title>Whole-genome sequence and methylome profiling of the almond [Prunus dulcis (Mill.) D.A. Webb] cultivar 'Nonpareil'.</title>
        <authorList>
            <person name="D'Amico-Willman K.M."/>
            <person name="Ouma W.Z."/>
            <person name="Meulia T."/>
            <person name="Sideli G.M."/>
            <person name="Gradziel T.M."/>
            <person name="Fresnedo-Ramirez J."/>
        </authorList>
    </citation>
    <scope>NUCLEOTIDE SEQUENCE [LARGE SCALE GENOMIC DNA]</scope>
    <source>
        <strain evidence="3">Clone GOH B32 T37-40</strain>
    </source>
</reference>
<evidence type="ECO:0000313" key="4">
    <source>
        <dbReference type="EMBL" id="VVA31277.1"/>
    </source>
</evidence>
<evidence type="ECO:0000313" key="5">
    <source>
        <dbReference type="Proteomes" id="UP000327085"/>
    </source>
</evidence>
<keyword evidence="6" id="KW-1185">Reference proteome</keyword>
<dbReference type="Proteomes" id="UP001054821">
    <property type="component" value="Chromosome 8"/>
</dbReference>
<dbReference type="InterPro" id="IPR044824">
    <property type="entry name" value="MAIN-like"/>
</dbReference>
<dbReference type="GO" id="GO:0010073">
    <property type="term" value="P:meristem maintenance"/>
    <property type="evidence" value="ECO:0007669"/>
    <property type="project" value="InterPro"/>
</dbReference>
<protein>
    <submittedName>
        <fullName evidence="4">PREDICTED: serine/threonine-phosphatase 7</fullName>
    </submittedName>
</protein>
<organism evidence="4 5">
    <name type="scientific">Prunus dulcis</name>
    <name type="common">Almond</name>
    <name type="synonym">Amygdalus dulcis</name>
    <dbReference type="NCBI Taxonomy" id="3755"/>
    <lineage>
        <taxon>Eukaryota</taxon>
        <taxon>Viridiplantae</taxon>
        <taxon>Streptophyta</taxon>
        <taxon>Embryophyta</taxon>
        <taxon>Tracheophyta</taxon>
        <taxon>Spermatophyta</taxon>
        <taxon>Magnoliopsida</taxon>
        <taxon>eudicotyledons</taxon>
        <taxon>Gunneridae</taxon>
        <taxon>Pentapetalae</taxon>
        <taxon>rosids</taxon>
        <taxon>fabids</taxon>
        <taxon>Rosales</taxon>
        <taxon>Rosaceae</taxon>
        <taxon>Amygdaloideae</taxon>
        <taxon>Amygdaleae</taxon>
        <taxon>Prunus</taxon>
    </lineage>
</organism>
<dbReference type="InParanoid" id="A0A5E4FUZ7"/>
<evidence type="ECO:0000256" key="1">
    <source>
        <dbReference type="SAM" id="MobiDB-lite"/>
    </source>
</evidence>
<dbReference type="Proteomes" id="UP000327085">
    <property type="component" value="Chromosome 8"/>
</dbReference>
<reference evidence="4" key="1">
    <citation type="submission" date="2019-07" db="EMBL/GenBank/DDBJ databases">
        <authorList>
            <person name="Alioto T."/>
            <person name="Alioto T."/>
            <person name="Gomez Garrido J."/>
        </authorList>
    </citation>
    <scope>NUCLEOTIDE SEQUENCE</scope>
</reference>
<feature type="compositionally biased region" description="Polar residues" evidence="1">
    <location>
        <begin position="400"/>
        <end position="410"/>
    </location>
</feature>
<evidence type="ECO:0000259" key="2">
    <source>
        <dbReference type="Pfam" id="PF10536"/>
    </source>
</evidence>
<accession>A0A5E4FUZ7</accession>
<dbReference type="EMBL" id="JAJFAZ020000008">
    <property type="protein sequence ID" value="KAI5311842.1"/>
    <property type="molecule type" value="Genomic_DNA"/>
</dbReference>
<reference evidence="5" key="2">
    <citation type="journal article" date="2020" name="Plant J.">
        <title>Transposons played a major role in the diversification between the closely related almond and peach genomes: results from the almond genome sequence.</title>
        <authorList>
            <person name="Alioto T."/>
            <person name="Alexiou K.G."/>
            <person name="Bardil A."/>
            <person name="Barteri F."/>
            <person name="Castanera R."/>
            <person name="Cruz F."/>
            <person name="Dhingra A."/>
            <person name="Duval H."/>
            <person name="Fernandez I Marti A."/>
            <person name="Frias L."/>
            <person name="Galan B."/>
            <person name="Garcia J.L."/>
            <person name="Howad W."/>
            <person name="Gomez-Garrido J."/>
            <person name="Gut M."/>
            <person name="Julca I."/>
            <person name="Morata J."/>
            <person name="Puigdomenech P."/>
            <person name="Ribeca P."/>
            <person name="Rubio Cabetas M.J."/>
            <person name="Vlasova A."/>
            <person name="Wirthensohn M."/>
            <person name="Garcia-Mas J."/>
            <person name="Gabaldon T."/>
            <person name="Casacuberta J.M."/>
            <person name="Arus P."/>
        </authorList>
    </citation>
    <scope>NUCLEOTIDE SEQUENCE [LARGE SCALE GENOMIC DNA]</scope>
    <source>
        <strain evidence="5">cv. Texas</strain>
    </source>
</reference>
<dbReference type="Pfam" id="PF10536">
    <property type="entry name" value="PMD"/>
    <property type="match status" value="1"/>
</dbReference>
<dbReference type="PANTHER" id="PTHR46033">
    <property type="entry name" value="PROTEIN MAIN-LIKE 2"/>
    <property type="match status" value="1"/>
</dbReference>
<name>A0A5E4FUZ7_PRUDU</name>
<sequence>MDIEQALDGINNLKEWKIDKRVKQRIKDSGFDGLLRLTTFPVNHDLPLLSALVESYEIKSRCFVFNGHKLVFGLEDVLYITGLPVDGNPVTGIDSKGNELCMKYLGRNVCDKTRTGFTNSAWLRKNFEVVPETIDQDSPEIEPYVRAFLLYLISSIVVPSYNGTNVPVMYLSLMENLQSIKDYAWGAALLAHLHLSMENFKQSYSPRRRNILIGHSYSLMVFAMERIPKLLLRFCLNGANPVDDYLPTTFPLLAGWTKLLCEHSNTEEKITKQEYLEILDGLKEDDIVWQPYKRLPCDFLPQYCAGQEKIGMSRTILLCYEKAVYHRPDLSPKQFGIQEVNTNILRPLVELELGSRFGRKGINWGTYGKYGCYKEEWESRASCLIIESAEEDPGPPSFEALTTLSSQTPNDPDPQSAKRKTIDHVGDKLKVKTKKTSGILVDTYGPTNSLPSWNAMHLEPQLVPSIESRSFDLIDVAPLDATQPPSTGVFLVESNQEEPATICPSNSSSSLLINHFHSELFPTAGSHKLLDELSSLEADVIDLLRGSVTHHSDVRPTTMHAPVESAKETIRGILCQGFDTLTNSEMQEAFLASSEVLLSADVFPCAHLKTRLTVFRNELRENATAFLQAQTAIDTASEFSSLQEFLEVQAVKIPALEERLGVAAKKIAHLRAILDAAVERQTKMDEVLAAFVDKTKIAKQKLASLNPQAADIKSKKQAAVKVVEQCKSSWVDLSTSLFRFL</sequence>
<dbReference type="Gramene" id="VVA31277">
    <property type="protein sequence ID" value="VVA31277"/>
    <property type="gene ID" value="Prudul26B001398"/>
</dbReference>
<dbReference type="PANTHER" id="PTHR46033:SF17">
    <property type="entry name" value="AMINOTRANSFERASE-LIKE PLANT MOBILE DOMAIN-CONTAINING PROTEIN"/>
    <property type="match status" value="1"/>
</dbReference>
<dbReference type="EMBL" id="CABIKO010000211">
    <property type="protein sequence ID" value="VVA31277.1"/>
    <property type="molecule type" value="Genomic_DNA"/>
</dbReference>
<feature type="domain" description="Aminotransferase-like plant mobile" evidence="2">
    <location>
        <begin position="30"/>
        <end position="338"/>
    </location>
</feature>
<evidence type="ECO:0000313" key="6">
    <source>
        <dbReference type="Proteomes" id="UP001054821"/>
    </source>
</evidence>
<feature type="region of interest" description="Disordered" evidence="1">
    <location>
        <begin position="393"/>
        <end position="421"/>
    </location>
</feature>
<dbReference type="AlphaFoldDB" id="A0A5E4FUZ7"/>
<gene>
    <name evidence="4" type="ORF">ALMOND_2B001398</name>
    <name evidence="3" type="ORF">L3X38_041015</name>
</gene>
<evidence type="ECO:0000313" key="3">
    <source>
        <dbReference type="EMBL" id="KAI5311842.1"/>
    </source>
</evidence>